<reference evidence="2" key="1">
    <citation type="journal article" date="2021" name="Proc. Natl. Acad. Sci. U.S.A.">
        <title>A Catalog of Tens of Thousands of Viruses from Human Metagenomes Reveals Hidden Associations with Chronic Diseases.</title>
        <authorList>
            <person name="Tisza M.J."/>
            <person name="Buck C.B."/>
        </authorList>
    </citation>
    <scope>NUCLEOTIDE SEQUENCE</scope>
    <source>
        <strain evidence="2">CtqPo10</strain>
    </source>
</reference>
<proteinExistence type="predicted"/>
<organism evidence="2">
    <name type="scientific">Siphoviridae sp. ctqPo10</name>
    <dbReference type="NCBI Taxonomy" id="2827948"/>
    <lineage>
        <taxon>Viruses</taxon>
        <taxon>Duplodnaviria</taxon>
        <taxon>Heunggongvirae</taxon>
        <taxon>Uroviricota</taxon>
        <taxon>Caudoviricetes</taxon>
    </lineage>
</organism>
<evidence type="ECO:0000256" key="1">
    <source>
        <dbReference type="SAM" id="Coils"/>
    </source>
</evidence>
<dbReference type="EMBL" id="BK032682">
    <property type="protein sequence ID" value="DAF54761.1"/>
    <property type="molecule type" value="Genomic_DNA"/>
</dbReference>
<feature type="coiled-coil region" evidence="1">
    <location>
        <begin position="120"/>
        <end position="149"/>
    </location>
</feature>
<evidence type="ECO:0000313" key="2">
    <source>
        <dbReference type="EMBL" id="DAF54761.1"/>
    </source>
</evidence>
<accession>A0A8S5SUR0</accession>
<sequence length="179" mass="20510">MFGKEGVIVQESTDIVQVEFDYGVSLALYKKDIVIIEREDNNMAKLEGYYAVAGTKEGYYGKKYFYAIYDDGKTYKAGDKIVVSGANNGVLTIEEIITPDECNRNITAEVICKVDTSAYDKRVEERKEKAERKKEADKIKKQMDKMITEMDQTKRYEMYASNNPELAEKLKAYKELIGE</sequence>
<protein>
    <submittedName>
        <fullName evidence="2">Uncharacterized protein</fullName>
    </submittedName>
</protein>
<keyword evidence="1" id="KW-0175">Coiled coil</keyword>
<name>A0A8S5SUR0_9CAUD</name>